<gene>
    <name evidence="2" type="ORF">QR46_4392</name>
</gene>
<dbReference type="Proteomes" id="UP000070089">
    <property type="component" value="Unassembled WGS sequence"/>
</dbReference>
<accession>A0A132NNQ3</accession>
<sequence>MKTSEPMSFLEALQLCQKKHLAISELQQLRSFLRNDVEDALHSRIIDKEVHQLIRATISARNLPALQLVHELTRGTCSPATASETSLAFAIQERWLSGVLVLLNDEKDIIHATDLHLSVLAHDPGHNITLNDLLVKDDAGYDVLEYAACAKNFAILKSAVALVLNAETVPDGVKEAFISAFPHLPESSMHPCVDVAICSLISPLRLKFSFPGCDTHSTDNGKPCQSHDVFTQSQQVPQDSSSSNITNKSITPPSSNCKEHNAPAHSLSSISPLKTSLQKQQSLVSETIIPHLLQSNDYSDHVRNLISAFYHDGYKGNIQGTSFSANNLYNYLNKIPDNAPLLSFYKSLLSSVYPNVCLHYIDFELYVSRSYVVPSEIGLVKTYNGRPVYALQGLFSADVTTVPKKMLDSVVKITGIEYNINTNKHPWLSNLSYTDWTSDKVRKCINWFLDSSPQALDEECATQSLITPVKNKYILSKLHSLIKSFKDNQLPLQSRTGCTLYRHRSGLYLYRFHVDINSPLPSFPHAKYKTDAQPKPLLSSFGKIVVFGKGINAEVKSLDALNITRTEVHEVQEFFSPFVPMDKLAVIARPALSCAEPYCVDHEIINEHTTLCPRKDDHFHCGLYDALQLSFCIYKWLHQLVTPDLIRPNNKPI</sequence>
<name>A0A132NNQ3_GIAIN</name>
<dbReference type="VEuPathDB" id="GiardiaDB:QR46_4392"/>
<proteinExistence type="predicted"/>
<feature type="compositionally biased region" description="Low complexity" evidence="1">
    <location>
        <begin position="232"/>
        <end position="251"/>
    </location>
</feature>
<dbReference type="AlphaFoldDB" id="A0A132NNQ3"/>
<feature type="region of interest" description="Disordered" evidence="1">
    <location>
        <begin position="221"/>
        <end position="267"/>
    </location>
</feature>
<evidence type="ECO:0000313" key="2">
    <source>
        <dbReference type="EMBL" id="KWX11638.1"/>
    </source>
</evidence>
<dbReference type="OrthoDB" id="10254410at2759"/>
<evidence type="ECO:0000313" key="3">
    <source>
        <dbReference type="Proteomes" id="UP000070089"/>
    </source>
</evidence>
<comment type="caution">
    <text evidence="2">The sequence shown here is derived from an EMBL/GenBank/DDBJ whole genome shotgun (WGS) entry which is preliminary data.</text>
</comment>
<organism evidence="2 3">
    <name type="scientific">Giardia duodenalis assemblage B</name>
    <dbReference type="NCBI Taxonomy" id="1394984"/>
    <lineage>
        <taxon>Eukaryota</taxon>
        <taxon>Metamonada</taxon>
        <taxon>Diplomonadida</taxon>
        <taxon>Hexamitidae</taxon>
        <taxon>Giardiinae</taxon>
        <taxon>Giardia</taxon>
    </lineage>
</organism>
<protein>
    <submittedName>
        <fullName evidence="2">Uncharacterized protein</fullName>
    </submittedName>
</protein>
<dbReference type="EMBL" id="JXTI01000167">
    <property type="protein sequence ID" value="KWX11638.1"/>
    <property type="molecule type" value="Genomic_DNA"/>
</dbReference>
<evidence type="ECO:0000256" key="1">
    <source>
        <dbReference type="SAM" id="MobiDB-lite"/>
    </source>
</evidence>
<reference evidence="2 3" key="1">
    <citation type="journal article" date="2015" name="Mol. Biochem. Parasitol.">
        <title>Identification of polymorphic genes for use in assemblage B genotyping assays through comparative genomics of multiple assemblage B Giardia duodenalis isolates.</title>
        <authorList>
            <person name="Wielinga C."/>
            <person name="Thompson R.C."/>
            <person name="Monis P."/>
            <person name="Ryan U."/>
        </authorList>
    </citation>
    <scope>NUCLEOTIDE SEQUENCE [LARGE SCALE GENOMIC DNA]</scope>
    <source>
        <strain evidence="2 3">BAH15c1</strain>
    </source>
</reference>